<dbReference type="AlphaFoldDB" id="A0A4R2D337"/>
<organism evidence="2 3">
    <name type="scientific">Shinella granuli</name>
    <dbReference type="NCBI Taxonomy" id="323621"/>
    <lineage>
        <taxon>Bacteria</taxon>
        <taxon>Pseudomonadati</taxon>
        <taxon>Pseudomonadota</taxon>
        <taxon>Alphaproteobacteria</taxon>
        <taxon>Hyphomicrobiales</taxon>
        <taxon>Rhizobiaceae</taxon>
        <taxon>Shinella</taxon>
    </lineage>
</organism>
<dbReference type="Proteomes" id="UP000295351">
    <property type="component" value="Unassembled WGS sequence"/>
</dbReference>
<comment type="caution">
    <text evidence="2">The sequence shown here is derived from an EMBL/GenBank/DDBJ whole genome shotgun (WGS) entry which is preliminary data.</text>
</comment>
<evidence type="ECO:0000256" key="1">
    <source>
        <dbReference type="SAM" id="Phobius"/>
    </source>
</evidence>
<evidence type="ECO:0000313" key="3">
    <source>
        <dbReference type="Proteomes" id="UP000295351"/>
    </source>
</evidence>
<dbReference type="EMBL" id="SLVX01000006">
    <property type="protein sequence ID" value="TCN45709.1"/>
    <property type="molecule type" value="Genomic_DNA"/>
</dbReference>
<gene>
    <name evidence="2" type="ORF">EV665_106186</name>
</gene>
<accession>A0A4R2D337</accession>
<feature type="transmembrane region" description="Helical" evidence="1">
    <location>
        <begin position="20"/>
        <end position="42"/>
    </location>
</feature>
<reference evidence="2 3" key="1">
    <citation type="submission" date="2019-03" db="EMBL/GenBank/DDBJ databases">
        <title>Genomic Encyclopedia of Type Strains, Phase IV (KMG-IV): sequencing the most valuable type-strain genomes for metagenomic binning, comparative biology and taxonomic classification.</title>
        <authorList>
            <person name="Goeker M."/>
        </authorList>
    </citation>
    <scope>NUCLEOTIDE SEQUENCE [LARGE SCALE GENOMIC DNA]</scope>
    <source>
        <strain evidence="2 3">DSM 18401</strain>
    </source>
</reference>
<proteinExistence type="predicted"/>
<keyword evidence="1" id="KW-0812">Transmembrane</keyword>
<dbReference type="RefSeq" id="WP_345483514.1">
    <property type="nucleotide sequence ID" value="NZ_BAABEI010000012.1"/>
</dbReference>
<sequence length="81" mass="8654">MADSRFTNNTNLEATVMKALVLTINVLGFTALFLAYTMGAAVDRPKGVRRALQTYAGQLPTGAMPTLKPVWELGVKVSALA</sequence>
<keyword evidence="1" id="KW-0472">Membrane</keyword>
<evidence type="ECO:0000313" key="2">
    <source>
        <dbReference type="EMBL" id="TCN45709.1"/>
    </source>
</evidence>
<keyword evidence="3" id="KW-1185">Reference proteome</keyword>
<name>A0A4R2D337_SHIGR</name>
<protein>
    <submittedName>
        <fullName evidence="2">Uncharacterized protein</fullName>
    </submittedName>
</protein>
<keyword evidence="1" id="KW-1133">Transmembrane helix</keyword>